<evidence type="ECO:0000256" key="1">
    <source>
        <dbReference type="SAM" id="MobiDB-lite"/>
    </source>
</evidence>
<accession>A0A0A0EZ80</accession>
<organism evidence="3 4">
    <name type="scientific">Lysobacter daejeonensis GH1-9</name>
    <dbReference type="NCBI Taxonomy" id="1385517"/>
    <lineage>
        <taxon>Bacteria</taxon>
        <taxon>Pseudomonadati</taxon>
        <taxon>Pseudomonadota</taxon>
        <taxon>Gammaproteobacteria</taxon>
        <taxon>Lysobacterales</taxon>
        <taxon>Lysobacteraceae</taxon>
        <taxon>Aerolutibacter</taxon>
    </lineage>
</organism>
<evidence type="ECO:0000259" key="2">
    <source>
        <dbReference type="Pfam" id="PF00534"/>
    </source>
</evidence>
<name>A0A0A0EZ80_9GAMM</name>
<comment type="caution">
    <text evidence="3">The sequence shown here is derived from an EMBL/GenBank/DDBJ whole genome shotgun (WGS) entry which is preliminary data.</text>
</comment>
<evidence type="ECO:0000313" key="3">
    <source>
        <dbReference type="EMBL" id="KGM56261.1"/>
    </source>
</evidence>
<dbReference type="STRING" id="1385517.N800_08650"/>
<dbReference type="Proteomes" id="UP000029998">
    <property type="component" value="Unassembled WGS sequence"/>
</dbReference>
<gene>
    <name evidence="3" type="ORF">N800_08650</name>
</gene>
<dbReference type="Pfam" id="PF00534">
    <property type="entry name" value="Glycos_transf_1"/>
    <property type="match status" value="1"/>
</dbReference>
<dbReference type="Gene3D" id="3.40.50.2000">
    <property type="entry name" value="Glycogen Phosphorylase B"/>
    <property type="match status" value="2"/>
</dbReference>
<dbReference type="PANTHER" id="PTHR12526:SF636">
    <property type="entry name" value="BLL3647 PROTEIN"/>
    <property type="match status" value="1"/>
</dbReference>
<dbReference type="PANTHER" id="PTHR12526">
    <property type="entry name" value="GLYCOSYLTRANSFERASE"/>
    <property type="match status" value="1"/>
</dbReference>
<keyword evidence="4" id="KW-1185">Reference proteome</keyword>
<dbReference type="SUPFAM" id="SSF53756">
    <property type="entry name" value="UDP-Glycosyltransferase/glycogen phosphorylase"/>
    <property type="match status" value="1"/>
</dbReference>
<feature type="region of interest" description="Disordered" evidence="1">
    <location>
        <begin position="1"/>
        <end position="23"/>
    </location>
</feature>
<dbReference type="OrthoDB" id="4611853at2"/>
<evidence type="ECO:0000313" key="4">
    <source>
        <dbReference type="Proteomes" id="UP000029998"/>
    </source>
</evidence>
<dbReference type="RefSeq" id="WP_036133498.1">
    <property type="nucleotide sequence ID" value="NZ_AVPU01000001.1"/>
</dbReference>
<feature type="domain" description="Glycosyl transferase family 1" evidence="2">
    <location>
        <begin position="269"/>
        <end position="431"/>
    </location>
</feature>
<dbReference type="GO" id="GO:1901135">
    <property type="term" value="P:carbohydrate derivative metabolic process"/>
    <property type="evidence" value="ECO:0007669"/>
    <property type="project" value="UniProtKB-ARBA"/>
</dbReference>
<proteinExistence type="predicted"/>
<protein>
    <recommendedName>
        <fullName evidence="2">Glycosyl transferase family 1 domain-containing protein</fullName>
    </recommendedName>
</protein>
<dbReference type="InterPro" id="IPR001296">
    <property type="entry name" value="Glyco_trans_1"/>
</dbReference>
<sequence length="456" mass="49245">MQTIFPMDAPADQSSRGASLGDPEVGVGREAACGNDAVDQCAPALTAASARFAPRRVLYVVSQFPSLSETFIVREIGALIEQGIDVRVLSLKASKETIVQDQASKLLDRALYPIGLLHSIVAALVAVLRQPGVMTSFLVTLVRELWRRPVIFAKSLVAGFRALGRMDDIRRYEPELIHATWATYPATVAWLLSRALGRPFSFTSRAHDIFIDDHMMARKLDAAALAVTITEHNVRFMSKWVPATRAKPIRVVHSSLNLKEFPFSRSGRMPGKLLSVGRLVPMKGFDVLLSALAELNARGETFSCTIIGEGPERARLEALRSSLGLEGVVDLPGAMLQAEVARHMTDATLMVLPCVVAPNGQSDGIPNVLMEAMASGLPVISTRVSGIPELVEDGVSGRLVEKGDAGQLAQAIGALLADAERQDAFARAGRSKVEQDFNVQIEAGRLLAHFREACHG</sequence>
<dbReference type="AlphaFoldDB" id="A0A0A0EZ80"/>
<dbReference type="GO" id="GO:0016757">
    <property type="term" value="F:glycosyltransferase activity"/>
    <property type="evidence" value="ECO:0007669"/>
    <property type="project" value="InterPro"/>
</dbReference>
<dbReference type="eggNOG" id="COG0438">
    <property type="taxonomic scope" value="Bacteria"/>
</dbReference>
<reference evidence="3 4" key="1">
    <citation type="submission" date="2013-08" db="EMBL/GenBank/DDBJ databases">
        <title>Genome sequencing of Lysobacter.</title>
        <authorList>
            <person name="Zhang S."/>
            <person name="Wang G."/>
        </authorList>
    </citation>
    <scope>NUCLEOTIDE SEQUENCE [LARGE SCALE GENOMIC DNA]</scope>
    <source>
        <strain evidence="3 4">GH1-9</strain>
    </source>
</reference>
<dbReference type="EMBL" id="AVPU01000001">
    <property type="protein sequence ID" value="KGM56261.1"/>
    <property type="molecule type" value="Genomic_DNA"/>
</dbReference>